<comment type="caution">
    <text evidence="2">The sequence shown here is derived from an EMBL/GenBank/DDBJ whole genome shotgun (WGS) entry which is preliminary data.</text>
</comment>
<reference evidence="2" key="1">
    <citation type="journal article" date="2023" name="Mol. Biol. Evol.">
        <title>Third-Generation Sequencing Reveals the Adaptive Role of the Epigenome in Three Deep-Sea Polychaetes.</title>
        <authorList>
            <person name="Perez M."/>
            <person name="Aroh O."/>
            <person name="Sun Y."/>
            <person name="Lan Y."/>
            <person name="Juniper S.K."/>
            <person name="Young C.R."/>
            <person name="Angers B."/>
            <person name="Qian P.Y."/>
        </authorList>
    </citation>
    <scope>NUCLEOTIDE SEQUENCE</scope>
    <source>
        <strain evidence="2">R07B-5</strain>
    </source>
</reference>
<accession>A0AAD9KTB2</accession>
<dbReference type="PANTHER" id="PTHR14787:SF1">
    <property type="entry name" value="ATPASE PAAT"/>
    <property type="match status" value="1"/>
</dbReference>
<dbReference type="AlphaFoldDB" id="A0AAD9KTB2"/>
<gene>
    <name evidence="2" type="ORF">NP493_666g01007</name>
</gene>
<evidence type="ECO:0000256" key="1">
    <source>
        <dbReference type="SAM" id="MobiDB-lite"/>
    </source>
</evidence>
<organism evidence="2 3">
    <name type="scientific">Ridgeia piscesae</name>
    <name type="common">Tubeworm</name>
    <dbReference type="NCBI Taxonomy" id="27915"/>
    <lineage>
        <taxon>Eukaryota</taxon>
        <taxon>Metazoa</taxon>
        <taxon>Spiralia</taxon>
        <taxon>Lophotrochozoa</taxon>
        <taxon>Annelida</taxon>
        <taxon>Polychaeta</taxon>
        <taxon>Sedentaria</taxon>
        <taxon>Canalipalpata</taxon>
        <taxon>Sabellida</taxon>
        <taxon>Siboglinidae</taxon>
        <taxon>Ridgeia</taxon>
    </lineage>
</organism>
<evidence type="ECO:0000313" key="3">
    <source>
        <dbReference type="Proteomes" id="UP001209878"/>
    </source>
</evidence>
<name>A0AAD9KTB2_RIDPI</name>
<dbReference type="Proteomes" id="UP001209878">
    <property type="component" value="Unassembled WGS sequence"/>
</dbReference>
<proteinExistence type="predicted"/>
<dbReference type="EMBL" id="JAODUO010000667">
    <property type="protein sequence ID" value="KAK2176353.1"/>
    <property type="molecule type" value="Genomic_DNA"/>
</dbReference>
<keyword evidence="3" id="KW-1185">Reference proteome</keyword>
<dbReference type="PANTHER" id="PTHR14787">
    <property type="entry name" value="C10ORF188 FAMILY MEMBER"/>
    <property type="match status" value="1"/>
</dbReference>
<protein>
    <submittedName>
        <fullName evidence="2">Uncharacterized protein</fullName>
    </submittedName>
</protein>
<evidence type="ECO:0000313" key="2">
    <source>
        <dbReference type="EMBL" id="KAK2176353.1"/>
    </source>
</evidence>
<feature type="region of interest" description="Disordered" evidence="1">
    <location>
        <begin position="267"/>
        <end position="291"/>
    </location>
</feature>
<dbReference type="InterPro" id="IPR028043">
    <property type="entry name" value="PAAT-like"/>
</dbReference>
<sequence>MSTASLRNTCKIQTSWDMVENKDITDAVVYRFEDEEDENRSPACPCGLYLRTPCAVGVAQGCETNQSEAHCTVTVSQAEKGRSCVVSAVDVLCSAKFMELYSGHGEYLCTSEGVRIDGEIVVSGLDSDQKLYCLQHSFDPPVVSVTLKFLGLAERDRLWLHSLHITVTGQAASSGHSVASLMSSAMGTSVDWGKVRELTSDVTVEIPERGRQLWDSVEATQKNRELSVGPLQEALTGGSGVASMPPMMAAMMSMFAGMNSARQSSSRAKVSGPSVAMTTGSETEAKRNPTVKGAVSEVIVRNHSSSQTLEEVSDSGYHGNVAHRTFVSESTDQSNACTGLTAICVSTSASPNSACIGNSTSESQNNAGDGASSVATTTSCCVHCIERQTRELREFEERLKRHVSETETRIVAVLGERIDDAQQKTQDKLDAILRHLTAMPSPRCSGASDNSISLD</sequence>
<dbReference type="Pfam" id="PF14958">
    <property type="entry name" value="PAAT-like"/>
    <property type="match status" value="1"/>
</dbReference>